<name>A0A2T6GQN5_9PSED</name>
<dbReference type="EMBL" id="PYJM01000001">
    <property type="protein sequence ID" value="PUA46463.1"/>
    <property type="molecule type" value="Genomic_DNA"/>
</dbReference>
<reference evidence="1 3" key="1">
    <citation type="submission" date="2018-03" db="EMBL/GenBank/DDBJ databases">
        <title>Draft genome sequence of the plant growth promoting rhizobacterium Pseudomonas protegens strain BNJ-SS-45 isolated from wheat (Triticum aestivum) rhizosphere.</title>
        <authorList>
            <person name="Bajpai A."/>
            <person name="Shende K."/>
            <person name="Meena N."/>
            <person name="Upadhyayula S.R."/>
            <person name="Suravajhala P."/>
            <person name="Medicherla K.M."/>
            <person name="Johri B.N."/>
        </authorList>
    </citation>
    <scope>NUCLEOTIDE SEQUENCE [LARGE SCALE GENOMIC DNA]</scope>
    <source>
        <strain evidence="1 3">BNJ-SS-45</strain>
    </source>
</reference>
<protein>
    <submittedName>
        <fullName evidence="1">Type VI secretion protein</fullName>
    </submittedName>
</protein>
<dbReference type="AlphaFoldDB" id="A0A2T6GQN5"/>
<reference evidence="4" key="2">
    <citation type="journal article" date="2020" name="Microbiol. Resour. Announc.">
        <title>Complete genome sequences of four natural Pseudomonas isolates that catabolize a wide range of aromatic compounds relevant to lignin valorization.</title>
        <authorList>
            <person name="Hatmaker E.A."/>
            <person name="Presley G."/>
            <person name="Cannon O."/>
            <person name="Guss A.M."/>
            <person name="Elkins J.G."/>
        </authorList>
    </citation>
    <scope>NUCLEOTIDE SEQUENCE [LARGE SCALE GENOMIC DNA]</scope>
    <source>
        <strain evidence="4">H1F5C</strain>
    </source>
</reference>
<gene>
    <name evidence="1" type="ORF">C5U62_00280</name>
    <name evidence="2" type="ORF">GGI48_03825</name>
</gene>
<sequence length="46" mass="5114">MSVRPWPLVLLLLVVFGHLGACSGNYKFNDPSYRPLGDPQTVNRGK</sequence>
<evidence type="ECO:0000313" key="3">
    <source>
        <dbReference type="Proteomes" id="UP000244178"/>
    </source>
</evidence>
<proteinExistence type="predicted"/>
<reference evidence="2" key="3">
    <citation type="journal article" date="2020" name="Mol. Plant Microbe Interact.">
        <title>Complete genome sequences of four natural Pseudomonas isolates that catabolize a wide range of aromatic compounds relevant to lignin valorization.</title>
        <authorList>
            <person name="Hatmaker E.A."/>
            <person name="Presle G."/>
            <person name="Cannon O."/>
            <person name="Guss A.M."/>
            <person name="Elkins J.G."/>
        </authorList>
    </citation>
    <scope>NUCLEOTIDE SEQUENCE</scope>
    <source>
        <strain evidence="2">H1F5C</strain>
    </source>
</reference>
<organism evidence="1 3">
    <name type="scientific">Pseudomonas protegens</name>
    <dbReference type="NCBI Taxonomy" id="380021"/>
    <lineage>
        <taxon>Bacteria</taxon>
        <taxon>Pseudomonadati</taxon>
        <taxon>Pseudomonadota</taxon>
        <taxon>Gammaproteobacteria</taxon>
        <taxon>Pseudomonadales</taxon>
        <taxon>Pseudomonadaceae</taxon>
        <taxon>Pseudomonas</taxon>
    </lineage>
</organism>
<dbReference type="RefSeq" id="WP_047303353.1">
    <property type="nucleotide sequence ID" value="NZ_CP060201.1"/>
</dbReference>
<dbReference type="Proteomes" id="UP000244178">
    <property type="component" value="Unassembled WGS sequence"/>
</dbReference>
<accession>A0A2T6GQN5</accession>
<evidence type="ECO:0000313" key="2">
    <source>
        <dbReference type="EMBL" id="QNH78328.1"/>
    </source>
</evidence>
<dbReference type="Proteomes" id="UP000515277">
    <property type="component" value="Chromosome"/>
</dbReference>
<dbReference type="EMBL" id="CP060201">
    <property type="protein sequence ID" value="QNH78328.1"/>
    <property type="molecule type" value="Genomic_DNA"/>
</dbReference>
<evidence type="ECO:0000313" key="4">
    <source>
        <dbReference type="Proteomes" id="UP000515277"/>
    </source>
</evidence>
<evidence type="ECO:0000313" key="1">
    <source>
        <dbReference type="EMBL" id="PUA46463.1"/>
    </source>
</evidence>